<reference evidence="8" key="1">
    <citation type="submission" date="2016-11" db="EMBL/GenBank/DDBJ databases">
        <authorList>
            <person name="Varghese N."/>
            <person name="Submissions S."/>
        </authorList>
    </citation>
    <scope>NUCLEOTIDE SEQUENCE [LARGE SCALE GENOMIC DNA]</scope>
    <source>
        <strain evidence="8">DSM 8595</strain>
    </source>
</reference>
<proteinExistence type="inferred from homology"/>
<keyword evidence="2 4" id="KW-0238">DNA-binding</keyword>
<dbReference type="CDD" id="cd01189">
    <property type="entry name" value="INT_ICEBs1_C_like"/>
    <property type="match status" value="1"/>
</dbReference>
<name>A0A1N6DQK1_9MICO</name>
<dbReference type="EMBL" id="FSRJ01000001">
    <property type="protein sequence ID" value="SIN72997.1"/>
    <property type="molecule type" value="Genomic_DNA"/>
</dbReference>
<dbReference type="InterPro" id="IPR010998">
    <property type="entry name" value="Integrase_recombinase_N"/>
</dbReference>
<evidence type="ECO:0000259" key="5">
    <source>
        <dbReference type="PROSITE" id="PS51898"/>
    </source>
</evidence>
<evidence type="ECO:0000256" key="2">
    <source>
        <dbReference type="ARBA" id="ARBA00023125"/>
    </source>
</evidence>
<dbReference type="PANTHER" id="PTHR30349:SF64">
    <property type="entry name" value="PROPHAGE INTEGRASE INTD-RELATED"/>
    <property type="match status" value="1"/>
</dbReference>
<protein>
    <submittedName>
        <fullName evidence="7">Site-specific recombinase XerD</fullName>
    </submittedName>
</protein>
<evidence type="ECO:0000256" key="3">
    <source>
        <dbReference type="ARBA" id="ARBA00023172"/>
    </source>
</evidence>
<dbReference type="Proteomes" id="UP000184699">
    <property type="component" value="Unassembled WGS sequence"/>
</dbReference>
<gene>
    <name evidence="7" type="ORF">SAMN05443544_0595</name>
</gene>
<organism evidence="7 8">
    <name type="scientific">Agromyces cerinus subsp. cerinus</name>
    <dbReference type="NCBI Taxonomy" id="232089"/>
    <lineage>
        <taxon>Bacteria</taxon>
        <taxon>Bacillati</taxon>
        <taxon>Actinomycetota</taxon>
        <taxon>Actinomycetes</taxon>
        <taxon>Micrococcales</taxon>
        <taxon>Microbacteriaceae</taxon>
        <taxon>Agromyces</taxon>
    </lineage>
</organism>
<keyword evidence="8" id="KW-1185">Reference proteome</keyword>
<evidence type="ECO:0000313" key="7">
    <source>
        <dbReference type="EMBL" id="SIN72997.1"/>
    </source>
</evidence>
<evidence type="ECO:0000259" key="6">
    <source>
        <dbReference type="PROSITE" id="PS51900"/>
    </source>
</evidence>
<comment type="similarity">
    <text evidence="1">Belongs to the 'phage' integrase family.</text>
</comment>
<dbReference type="STRING" id="232089.SAMN05443544_0595"/>
<evidence type="ECO:0000313" key="8">
    <source>
        <dbReference type="Proteomes" id="UP000184699"/>
    </source>
</evidence>
<dbReference type="Gene3D" id="1.10.150.130">
    <property type="match status" value="1"/>
</dbReference>
<dbReference type="GO" id="GO:0015074">
    <property type="term" value="P:DNA integration"/>
    <property type="evidence" value="ECO:0007669"/>
    <property type="project" value="InterPro"/>
</dbReference>
<dbReference type="PROSITE" id="PS51898">
    <property type="entry name" value="TYR_RECOMBINASE"/>
    <property type="match status" value="1"/>
</dbReference>
<feature type="domain" description="Tyr recombinase" evidence="5">
    <location>
        <begin position="166"/>
        <end position="367"/>
    </location>
</feature>
<dbReference type="AlphaFoldDB" id="A0A1N6DQK1"/>
<dbReference type="InterPro" id="IPR044068">
    <property type="entry name" value="CB"/>
</dbReference>
<feature type="domain" description="Core-binding (CB)" evidence="6">
    <location>
        <begin position="49"/>
        <end position="145"/>
    </location>
</feature>
<evidence type="ECO:0000256" key="4">
    <source>
        <dbReference type="PROSITE-ProRule" id="PRU01248"/>
    </source>
</evidence>
<dbReference type="InterPro" id="IPR002104">
    <property type="entry name" value="Integrase_catalytic"/>
</dbReference>
<dbReference type="GO" id="GO:0003677">
    <property type="term" value="F:DNA binding"/>
    <property type="evidence" value="ECO:0007669"/>
    <property type="project" value="UniProtKB-UniRule"/>
</dbReference>
<sequence>MWRVQYRANGSVVTDTFKNDKIAWQHCALITAKGGDIARNVLQRRRETATTAPTLAEWTTTYLDPASGILTGIQPGTRKGYERMVGAFLPILGDHPIDTISRDDIGKWVAWQEAQPSGSRKGQTIAPKTVANYRALLSNIFAAAKDRKLIIDNPVTGVRITKGQSREGVFLTHAEFERILSKIPKHYKPLLIFMVYTGTRWGEATALTWSDIDLTKRTPTASINKAWKKGVDGIPVLGVPKSQKGRRSIPLPQNVRDNLPERGESELVFHGVEGGRLWYGLFNGRIWRTAVTKVNDPKLCKEEGVAPLGKTPNIHDLRHTYASWLLAAGAPLNVVQAKLGHENINTTVSVYGHLAPGADEDIVRVLDGLGKQLELEA</sequence>
<dbReference type="InterPro" id="IPR011010">
    <property type="entry name" value="DNA_brk_join_enz"/>
</dbReference>
<dbReference type="GO" id="GO:0006310">
    <property type="term" value="P:DNA recombination"/>
    <property type="evidence" value="ECO:0007669"/>
    <property type="project" value="UniProtKB-KW"/>
</dbReference>
<dbReference type="InterPro" id="IPR050090">
    <property type="entry name" value="Tyrosine_recombinase_XerCD"/>
</dbReference>
<keyword evidence="3" id="KW-0233">DNA recombination</keyword>
<accession>A0A1N6DQK1</accession>
<dbReference type="Pfam" id="PF00589">
    <property type="entry name" value="Phage_integrase"/>
    <property type="match status" value="1"/>
</dbReference>
<dbReference type="PANTHER" id="PTHR30349">
    <property type="entry name" value="PHAGE INTEGRASE-RELATED"/>
    <property type="match status" value="1"/>
</dbReference>
<dbReference type="PROSITE" id="PS51900">
    <property type="entry name" value="CB"/>
    <property type="match status" value="1"/>
</dbReference>
<dbReference type="SUPFAM" id="SSF56349">
    <property type="entry name" value="DNA breaking-rejoining enzymes"/>
    <property type="match status" value="1"/>
</dbReference>
<dbReference type="Gene3D" id="1.10.443.10">
    <property type="entry name" value="Intergrase catalytic core"/>
    <property type="match status" value="1"/>
</dbReference>
<evidence type="ECO:0000256" key="1">
    <source>
        <dbReference type="ARBA" id="ARBA00008857"/>
    </source>
</evidence>
<dbReference type="InterPro" id="IPR013762">
    <property type="entry name" value="Integrase-like_cat_sf"/>
</dbReference>